<reference evidence="1" key="1">
    <citation type="submission" date="2019-08" db="EMBL/GenBank/DDBJ databases">
        <title>Carotenoids and Carotenoid Binding Proteins in the Halophilic Cyanobacterium Euhalothece sp. ZM00.</title>
        <authorList>
            <person name="Cho S.M."/>
            <person name="Song J.Y."/>
            <person name="Park Y.-I."/>
        </authorList>
    </citation>
    <scope>NUCLEOTIDE SEQUENCE [LARGE SCALE GENOMIC DNA]</scope>
    <source>
        <strain evidence="1">Z-M001</strain>
    </source>
</reference>
<sequence length="216" mass="24739">MDTQIVIFDFDGTIADTKELVINIINRLAPEFGFVALDETKIAHFQKLTAKEVIKQSRVHWWQLPFLNKRVREEFQKEISNISLIEGMMDVLESLKQNNCHLGIITSNSEDNASQVLREHGFLHCFNFIESSFHLFGKDKVIKRILKDKNIPPERVTYVGDETRDIEAARKSGVRSVAVSWGFNTAEALAKCQPDILIHHPSELLSLIQPICQQRV</sequence>
<proteinExistence type="predicted"/>
<dbReference type="GO" id="GO:0008967">
    <property type="term" value="F:phosphoglycolate phosphatase activity"/>
    <property type="evidence" value="ECO:0007669"/>
    <property type="project" value="TreeGrafter"/>
</dbReference>
<protein>
    <submittedName>
        <fullName evidence="1">HAD-IA family hydrolase</fullName>
    </submittedName>
</protein>
<gene>
    <name evidence="1" type="ORF">FRE64_15415</name>
</gene>
<dbReference type="OrthoDB" id="9807630at2"/>
<dbReference type="InterPro" id="IPR041492">
    <property type="entry name" value="HAD_2"/>
</dbReference>
<dbReference type="KEGG" id="enn:FRE64_15415"/>
<dbReference type="PANTHER" id="PTHR43434">
    <property type="entry name" value="PHOSPHOGLYCOLATE PHOSPHATASE"/>
    <property type="match status" value="1"/>
</dbReference>
<dbReference type="NCBIfam" id="TIGR01549">
    <property type="entry name" value="HAD-SF-IA-v1"/>
    <property type="match status" value="1"/>
</dbReference>
<organism evidence="1 2">
    <name type="scientific">Euhalothece natronophila Z-M001</name>
    <dbReference type="NCBI Taxonomy" id="522448"/>
    <lineage>
        <taxon>Bacteria</taxon>
        <taxon>Bacillati</taxon>
        <taxon>Cyanobacteriota</taxon>
        <taxon>Cyanophyceae</taxon>
        <taxon>Oscillatoriophycideae</taxon>
        <taxon>Chroococcales</taxon>
        <taxon>Halothecacae</taxon>
        <taxon>Halothece cluster</taxon>
        <taxon>Euhalothece</taxon>
    </lineage>
</organism>
<dbReference type="Pfam" id="PF13419">
    <property type="entry name" value="HAD_2"/>
    <property type="match status" value="1"/>
</dbReference>
<evidence type="ECO:0000313" key="2">
    <source>
        <dbReference type="Proteomes" id="UP000318453"/>
    </source>
</evidence>
<dbReference type="SUPFAM" id="SSF56784">
    <property type="entry name" value="HAD-like"/>
    <property type="match status" value="1"/>
</dbReference>
<dbReference type="SFLD" id="SFLDG01129">
    <property type="entry name" value="C1.5:_HAD__Beta-PGM__Phosphata"/>
    <property type="match status" value="1"/>
</dbReference>
<dbReference type="InterPro" id="IPR023198">
    <property type="entry name" value="PGP-like_dom2"/>
</dbReference>
<dbReference type="InterPro" id="IPR036412">
    <property type="entry name" value="HAD-like_sf"/>
</dbReference>
<keyword evidence="2" id="KW-1185">Reference proteome</keyword>
<dbReference type="AlphaFoldDB" id="A0A5B8NSA5"/>
<dbReference type="EMBL" id="CP042326">
    <property type="protein sequence ID" value="QDZ41209.1"/>
    <property type="molecule type" value="Genomic_DNA"/>
</dbReference>
<dbReference type="SFLD" id="SFLDS00003">
    <property type="entry name" value="Haloacid_Dehalogenase"/>
    <property type="match status" value="1"/>
</dbReference>
<dbReference type="InterPro" id="IPR023214">
    <property type="entry name" value="HAD_sf"/>
</dbReference>
<dbReference type="PANTHER" id="PTHR43434:SF13">
    <property type="entry name" value="PHOSPHOGLYCOLATE PHOSPHATASE"/>
    <property type="match status" value="1"/>
</dbReference>
<dbReference type="GO" id="GO:0005829">
    <property type="term" value="C:cytosol"/>
    <property type="evidence" value="ECO:0007669"/>
    <property type="project" value="TreeGrafter"/>
</dbReference>
<dbReference type="InterPro" id="IPR006439">
    <property type="entry name" value="HAD-SF_hydro_IA"/>
</dbReference>
<accession>A0A5B8NSA5</accession>
<dbReference type="InterPro" id="IPR050155">
    <property type="entry name" value="HAD-like_hydrolase_sf"/>
</dbReference>
<dbReference type="GO" id="GO:0006281">
    <property type="term" value="P:DNA repair"/>
    <property type="evidence" value="ECO:0007669"/>
    <property type="project" value="TreeGrafter"/>
</dbReference>
<name>A0A5B8NSA5_9CHRO</name>
<dbReference type="Gene3D" id="1.10.150.240">
    <property type="entry name" value="Putative phosphatase, domain 2"/>
    <property type="match status" value="1"/>
</dbReference>
<dbReference type="Gene3D" id="3.40.50.1000">
    <property type="entry name" value="HAD superfamily/HAD-like"/>
    <property type="match status" value="1"/>
</dbReference>
<dbReference type="Proteomes" id="UP000318453">
    <property type="component" value="Chromosome"/>
</dbReference>
<dbReference type="RefSeq" id="WP_146297043.1">
    <property type="nucleotide sequence ID" value="NZ_CP042326.1"/>
</dbReference>
<evidence type="ECO:0000313" key="1">
    <source>
        <dbReference type="EMBL" id="QDZ41209.1"/>
    </source>
</evidence>
<keyword evidence="1" id="KW-0378">Hydrolase</keyword>